<sequence>MWHFPSLAAEEVVLAESWLTCAWFRLALAHNQLTAFPQEFGALKHIRYLNLRSNWLQKFPTVLTSLTSLEILDISRNRIKALPADFGALMNLKVLAMSINKISILPKYIADMKELKIFKFDQNPIVYPPREVWDSPDIHRDILVDVIQRFLREEREKYNASQDMDSDNTSEEGEGDLPLGRSSSNASTRERDLEGTVTLRTVRPLRIHGVPVNPDSSLSSGPRGAPNGSPQLSSSGFPPQSDTSPSALSQAERFRSNSESVTNMKRRGLITPRSASGTKPTRPNHLPVEGHRNGDEGQRGHLRGYSHDSHVHAANQPVARSPRDTESDRRPVQYFKRLSSLPEHKRSSLSTERVGEAARGILYAMSVLHKPIEQYIQSTSGEHSKIERALYNGNFRVGSLVNSLEAYEEKHDETGVQQVIHDCEACVRAFRQVLSMLQASIRESPAVSGPDSRYSRTLLLLLYGSFVEIKQSYDIIQPLLISQSVAADDPKTRATAQNSRANTFSGRDRRLPFHPGSIPETTQAPLLTPRTDVFTVPPTPGLPQHSQLSDAGSDQTDQLQAKVNAAIGAAISNLPVIDREVQAGTAQNLQPSLTLKLREVSSLCAAGTEVARKLSRTRWDAIHDGDATERRRFWEETNRFTQLIIGIAELIKSVTPEYNISKRIIATVVRPTKELYILMSSTSLRHMNDNPPSTTSNFHPPSSAATTHGNFPPLQSLATPLSAALGPAAQATLPLDPASMIPSGFGGYSSASSRTGTLLSSYTSTMTSTAAHVGMSFPNASAPVVGSPQQPQSATFAGGFQQREGLQGKPVLTRSMTTYD</sequence>
<dbReference type="GO" id="GO:0005737">
    <property type="term" value="C:cytoplasm"/>
    <property type="evidence" value="ECO:0007669"/>
    <property type="project" value="TreeGrafter"/>
</dbReference>
<evidence type="ECO:0000313" key="6">
    <source>
        <dbReference type="Proteomes" id="UP000298138"/>
    </source>
</evidence>
<feature type="region of interest" description="Disordered" evidence="3">
    <location>
        <begin position="488"/>
        <end position="524"/>
    </location>
</feature>
<dbReference type="InParanoid" id="A0A4S2N860"/>
<evidence type="ECO:0000259" key="4">
    <source>
        <dbReference type="Pfam" id="PF23598"/>
    </source>
</evidence>
<feature type="domain" description="Disease resistance R13L4/SHOC-2-like LRR" evidence="4">
    <location>
        <begin position="38"/>
        <end position="117"/>
    </location>
</feature>
<dbReference type="SMART" id="SM00369">
    <property type="entry name" value="LRR_TYP"/>
    <property type="match status" value="3"/>
</dbReference>
<accession>A0A4S2N860</accession>
<feature type="region of interest" description="Disordered" evidence="3">
    <location>
        <begin position="782"/>
        <end position="820"/>
    </location>
</feature>
<feature type="compositionally biased region" description="Polar residues" evidence="3">
    <location>
        <begin position="228"/>
        <end position="249"/>
    </location>
</feature>
<evidence type="ECO:0000256" key="2">
    <source>
        <dbReference type="ARBA" id="ARBA00022737"/>
    </source>
</evidence>
<feature type="region of interest" description="Disordered" evidence="3">
    <location>
        <begin position="686"/>
        <end position="713"/>
    </location>
</feature>
<feature type="region of interest" description="Disordered" evidence="3">
    <location>
        <begin position="156"/>
        <end position="330"/>
    </location>
</feature>
<proteinExistence type="predicted"/>
<organism evidence="5 6">
    <name type="scientific">Ascodesmis nigricans</name>
    <dbReference type="NCBI Taxonomy" id="341454"/>
    <lineage>
        <taxon>Eukaryota</taxon>
        <taxon>Fungi</taxon>
        <taxon>Dikarya</taxon>
        <taxon>Ascomycota</taxon>
        <taxon>Pezizomycotina</taxon>
        <taxon>Pezizomycetes</taxon>
        <taxon>Pezizales</taxon>
        <taxon>Ascodesmidaceae</taxon>
        <taxon>Ascodesmis</taxon>
    </lineage>
</organism>
<dbReference type="Gene3D" id="3.80.10.10">
    <property type="entry name" value="Ribonuclease Inhibitor"/>
    <property type="match status" value="1"/>
</dbReference>
<dbReference type="OrthoDB" id="1394818at2759"/>
<feature type="compositionally biased region" description="Polar residues" evidence="3">
    <location>
        <begin position="494"/>
        <end position="505"/>
    </location>
</feature>
<dbReference type="AlphaFoldDB" id="A0A4S2N860"/>
<dbReference type="Pfam" id="PF23598">
    <property type="entry name" value="LRR_14"/>
    <property type="match status" value="1"/>
</dbReference>
<dbReference type="PANTHER" id="PTHR48051">
    <property type="match status" value="1"/>
</dbReference>
<name>A0A4S2N860_9PEZI</name>
<evidence type="ECO:0000256" key="1">
    <source>
        <dbReference type="ARBA" id="ARBA00022614"/>
    </source>
</evidence>
<gene>
    <name evidence="5" type="ORF">EX30DRAFT_26286</name>
</gene>
<feature type="compositionally biased region" description="Basic and acidic residues" evidence="3">
    <location>
        <begin position="288"/>
        <end position="311"/>
    </location>
</feature>
<protein>
    <recommendedName>
        <fullName evidence="4">Disease resistance R13L4/SHOC-2-like LRR domain-containing protein</fullName>
    </recommendedName>
</protein>
<feature type="compositionally biased region" description="Acidic residues" evidence="3">
    <location>
        <begin position="164"/>
        <end position="175"/>
    </location>
</feature>
<dbReference type="SUPFAM" id="SSF52058">
    <property type="entry name" value="L domain-like"/>
    <property type="match status" value="1"/>
</dbReference>
<dbReference type="PANTHER" id="PTHR48051:SF46">
    <property type="entry name" value="LEUCINE RICH REPEAT-CONTAINING DOMAIN PROTEIN"/>
    <property type="match status" value="1"/>
</dbReference>
<feature type="compositionally biased region" description="Basic and acidic residues" evidence="3">
    <location>
        <begin position="321"/>
        <end position="330"/>
    </location>
</feature>
<dbReference type="STRING" id="341454.A0A4S2N860"/>
<keyword evidence="1" id="KW-0433">Leucine-rich repeat</keyword>
<dbReference type="Pfam" id="PF10428">
    <property type="entry name" value="SOG2"/>
    <property type="match status" value="2"/>
</dbReference>
<dbReference type="Proteomes" id="UP000298138">
    <property type="component" value="Unassembled WGS sequence"/>
</dbReference>
<evidence type="ECO:0000313" key="5">
    <source>
        <dbReference type="EMBL" id="TGZ85520.1"/>
    </source>
</evidence>
<keyword evidence="2" id="KW-0677">Repeat</keyword>
<evidence type="ECO:0000256" key="3">
    <source>
        <dbReference type="SAM" id="MobiDB-lite"/>
    </source>
</evidence>
<dbReference type="EMBL" id="ML220112">
    <property type="protein sequence ID" value="TGZ85520.1"/>
    <property type="molecule type" value="Genomic_DNA"/>
</dbReference>
<dbReference type="InterPro" id="IPR055414">
    <property type="entry name" value="LRR_R13L4/SHOC2-like"/>
</dbReference>
<feature type="compositionally biased region" description="Polar residues" evidence="3">
    <location>
        <begin position="686"/>
        <end position="709"/>
    </location>
</feature>
<reference evidence="5 6" key="1">
    <citation type="submission" date="2019-04" db="EMBL/GenBank/DDBJ databases">
        <title>Comparative genomics and transcriptomics to analyze fruiting body development in filamentous ascomycetes.</title>
        <authorList>
            <consortium name="DOE Joint Genome Institute"/>
            <person name="Lutkenhaus R."/>
            <person name="Traeger S."/>
            <person name="Breuer J."/>
            <person name="Kuo A."/>
            <person name="Lipzen A."/>
            <person name="Pangilinan J."/>
            <person name="Dilworth D."/>
            <person name="Sandor L."/>
            <person name="Poggeler S."/>
            <person name="Barry K."/>
            <person name="Grigoriev I.V."/>
            <person name="Nowrousian M."/>
        </authorList>
    </citation>
    <scope>NUCLEOTIDE SEQUENCE [LARGE SCALE GENOMIC DNA]</scope>
    <source>
        <strain evidence="5 6">CBS 389.68</strain>
    </source>
</reference>
<dbReference type="InterPro" id="IPR019487">
    <property type="entry name" value="RAM_signalling_pathway_SOG2"/>
</dbReference>
<keyword evidence="6" id="KW-1185">Reference proteome</keyword>
<dbReference type="InterPro" id="IPR032675">
    <property type="entry name" value="LRR_dom_sf"/>
</dbReference>
<dbReference type="InterPro" id="IPR003591">
    <property type="entry name" value="Leu-rich_rpt_typical-subtyp"/>
</dbReference>
<dbReference type="InterPro" id="IPR050216">
    <property type="entry name" value="LRR_domain-containing"/>
</dbReference>